<organism evidence="1 2">
    <name type="scientific">Robinsoniella peoriensis</name>
    <dbReference type="NCBI Taxonomy" id="180332"/>
    <lineage>
        <taxon>Bacteria</taxon>
        <taxon>Bacillati</taxon>
        <taxon>Bacillota</taxon>
        <taxon>Clostridia</taxon>
        <taxon>Lachnospirales</taxon>
        <taxon>Lachnospiraceae</taxon>
        <taxon>Robinsoniella</taxon>
    </lineage>
</organism>
<dbReference type="Gene3D" id="3.40.50.10150">
    <property type="entry name" value="B12-dependent dehydatase associated subunit"/>
    <property type="match status" value="1"/>
</dbReference>
<dbReference type="OrthoDB" id="308037at2"/>
<dbReference type="SUPFAM" id="SSF52968">
    <property type="entry name" value="B12-dependent dehydatase associated subunit"/>
    <property type="match status" value="1"/>
</dbReference>
<accession>A0A4U8Q157</accession>
<dbReference type="RefSeq" id="WP_027293758.1">
    <property type="nucleotide sequence ID" value="NZ_CABMJZ010000005.1"/>
</dbReference>
<name>A0A4U8Q157_9FIRM</name>
<gene>
    <name evidence="1" type="ORF">DSM106044_04811</name>
</gene>
<dbReference type="EMBL" id="QGQD01000097">
    <property type="protein sequence ID" value="TLC98296.1"/>
    <property type="molecule type" value="Genomic_DNA"/>
</dbReference>
<reference evidence="1 2" key="1">
    <citation type="journal article" date="2019" name="Anaerobe">
        <title>Detection of Robinsoniella peoriensis in multiple bone samples of a trauma patient.</title>
        <authorList>
            <person name="Schrottner P."/>
            <person name="Hartwich K."/>
            <person name="Bunk B."/>
            <person name="Schober I."/>
            <person name="Helbig S."/>
            <person name="Rudolph W.W."/>
            <person name="Gunzer F."/>
        </authorList>
    </citation>
    <scope>NUCLEOTIDE SEQUENCE [LARGE SCALE GENOMIC DNA]</scope>
    <source>
        <strain evidence="1 2">DSM 106044</strain>
    </source>
</reference>
<evidence type="ECO:0000313" key="1">
    <source>
        <dbReference type="EMBL" id="TLC98296.1"/>
    </source>
</evidence>
<dbReference type="InterPro" id="IPR010254">
    <property type="entry name" value="B12-dep_deHydtase_bsu"/>
</dbReference>
<dbReference type="Proteomes" id="UP000306509">
    <property type="component" value="Unassembled WGS sequence"/>
</dbReference>
<dbReference type="STRING" id="180332.GCA_000797495_03775"/>
<keyword evidence="2" id="KW-1185">Reference proteome</keyword>
<dbReference type="Pfam" id="PF02288">
    <property type="entry name" value="Dehydratase_MU"/>
    <property type="match status" value="1"/>
</dbReference>
<protein>
    <submittedName>
        <fullName evidence="1">Propanediol dehydratase medium subunit</fullName>
    </submittedName>
</protein>
<dbReference type="AlphaFoldDB" id="A0A4U8Q157"/>
<evidence type="ECO:0000313" key="2">
    <source>
        <dbReference type="Proteomes" id="UP000306509"/>
    </source>
</evidence>
<dbReference type="InterPro" id="IPR003208">
    <property type="entry name" value="Dehydtase/Dehydtase_re"/>
</dbReference>
<comment type="caution">
    <text evidence="1">The sequence shown here is derived from an EMBL/GenBank/DDBJ whole genome shotgun (WGS) entry which is preliminary data.</text>
</comment>
<proteinExistence type="predicted"/>
<sequence length="114" mass="12396">MIAKKPSILICGNQPDRDLLREICAGIEEEGVLYEVLELESADLDELAYEAASESILGAGIGIIGSRAAMQMRGLHKGQNVFEVNRPSFAQCRSLGANSARAIKRVAFKKVYDV</sequence>